<dbReference type="GO" id="GO:0008270">
    <property type="term" value="F:zinc ion binding"/>
    <property type="evidence" value="ECO:0007669"/>
    <property type="project" value="UniProtKB-UniRule"/>
</dbReference>
<comment type="function">
    <text evidence="9">Catalyzes hydrolysis of the D-alanyl-D-alanine dipeptide.</text>
</comment>
<evidence type="ECO:0000256" key="6">
    <source>
        <dbReference type="ARBA" id="ARBA00022997"/>
    </source>
</evidence>
<dbReference type="GO" id="GO:0071555">
    <property type="term" value="P:cell wall organization"/>
    <property type="evidence" value="ECO:0007669"/>
    <property type="project" value="UniProtKB-KW"/>
</dbReference>
<keyword evidence="7 9" id="KW-0482">Metalloprotease</keyword>
<feature type="active site" description="Proton donor/acceptor" evidence="9">
    <location>
        <position position="195"/>
    </location>
</feature>
<dbReference type="GO" id="GO:0006508">
    <property type="term" value="P:proteolysis"/>
    <property type="evidence" value="ECO:0007669"/>
    <property type="project" value="UniProtKB-KW"/>
</dbReference>
<accession>A0A0W0VEY9</accession>
<dbReference type="HAMAP" id="MF_01924">
    <property type="entry name" value="A_A_dipeptidase"/>
    <property type="match status" value="1"/>
</dbReference>
<evidence type="ECO:0000256" key="2">
    <source>
        <dbReference type="ARBA" id="ARBA00022670"/>
    </source>
</evidence>
<dbReference type="EC" id="3.4.13.22" evidence="9"/>
<dbReference type="Gene3D" id="3.30.1380.10">
    <property type="match status" value="1"/>
</dbReference>
<evidence type="ECO:0000313" key="11">
    <source>
        <dbReference type="Proteomes" id="UP000055035"/>
    </source>
</evidence>
<keyword evidence="8" id="KW-0961">Cell wall biogenesis/degradation</keyword>
<dbReference type="STRING" id="456.Ljor_0322"/>
<evidence type="ECO:0000256" key="4">
    <source>
        <dbReference type="ARBA" id="ARBA00022801"/>
    </source>
</evidence>
<keyword evidence="2 9" id="KW-0645">Protease</keyword>
<evidence type="ECO:0000256" key="8">
    <source>
        <dbReference type="ARBA" id="ARBA00023316"/>
    </source>
</evidence>
<evidence type="ECO:0000256" key="9">
    <source>
        <dbReference type="HAMAP-Rule" id="MF_01924"/>
    </source>
</evidence>
<dbReference type="InterPro" id="IPR009045">
    <property type="entry name" value="Zn_M74/Hedgehog-like"/>
</dbReference>
<evidence type="ECO:0000313" key="10">
    <source>
        <dbReference type="EMBL" id="KTD18658.1"/>
    </source>
</evidence>
<dbReference type="GO" id="GO:0160237">
    <property type="term" value="F:D-Ala-D-Ala dipeptidase activity"/>
    <property type="evidence" value="ECO:0007669"/>
    <property type="project" value="UniProtKB-EC"/>
</dbReference>
<feature type="binding site" evidence="9">
    <location>
        <position position="123"/>
    </location>
    <ligand>
        <name>Zn(2+)</name>
        <dbReference type="ChEBI" id="CHEBI:29105"/>
        <note>catalytic</note>
    </ligand>
</feature>
<evidence type="ECO:0000256" key="7">
    <source>
        <dbReference type="ARBA" id="ARBA00023049"/>
    </source>
</evidence>
<dbReference type="RefSeq" id="WP_058469904.1">
    <property type="nucleotide sequence ID" value="NZ_CAAAIC010000011.1"/>
</dbReference>
<keyword evidence="3 9" id="KW-0479">Metal-binding</keyword>
<feature type="site" description="Transition state stabilizer" evidence="9">
    <location>
        <position position="73"/>
    </location>
</feature>
<dbReference type="InterPro" id="IPR000755">
    <property type="entry name" value="A_A_dipeptidase"/>
</dbReference>
<comment type="cofactor">
    <cofactor evidence="9">
        <name>Zn(2+)</name>
        <dbReference type="ChEBI" id="CHEBI:29105"/>
    </cofactor>
    <text evidence="9">Binds 1 zinc ion per subunit.</text>
</comment>
<keyword evidence="6 9" id="KW-0224">Dipeptidase</keyword>
<dbReference type="GO" id="GO:0008237">
    <property type="term" value="F:metallopeptidase activity"/>
    <property type="evidence" value="ECO:0007669"/>
    <property type="project" value="UniProtKB-KW"/>
</dbReference>
<dbReference type="SUPFAM" id="SSF55166">
    <property type="entry name" value="Hedgehog/DD-peptidase"/>
    <property type="match status" value="1"/>
</dbReference>
<feature type="binding site" evidence="9">
    <location>
        <position position="198"/>
    </location>
    <ligand>
        <name>Zn(2+)</name>
        <dbReference type="ChEBI" id="CHEBI:29105"/>
        <note>catalytic</note>
    </ligand>
</feature>
<dbReference type="Proteomes" id="UP000055035">
    <property type="component" value="Unassembled WGS sequence"/>
</dbReference>
<evidence type="ECO:0000256" key="3">
    <source>
        <dbReference type="ARBA" id="ARBA00022723"/>
    </source>
</evidence>
<organism evidence="10 11">
    <name type="scientific">Legionella jordanis</name>
    <dbReference type="NCBI Taxonomy" id="456"/>
    <lineage>
        <taxon>Bacteria</taxon>
        <taxon>Pseudomonadati</taxon>
        <taxon>Pseudomonadota</taxon>
        <taxon>Gammaproteobacteria</taxon>
        <taxon>Legionellales</taxon>
        <taxon>Legionellaceae</taxon>
        <taxon>Legionella</taxon>
    </lineage>
</organism>
<name>A0A0W0VEY9_9GAMM</name>
<comment type="similarity">
    <text evidence="9">Belongs to the peptidase M15D family.</text>
</comment>
<comment type="catalytic activity">
    <reaction evidence="1 9">
        <text>D-alanyl-D-alanine + H2O = 2 D-alanine</text>
        <dbReference type="Rhea" id="RHEA:20661"/>
        <dbReference type="ChEBI" id="CHEBI:15377"/>
        <dbReference type="ChEBI" id="CHEBI:57416"/>
        <dbReference type="ChEBI" id="CHEBI:57822"/>
        <dbReference type="EC" id="3.4.13.22"/>
    </reaction>
</comment>
<dbReference type="Pfam" id="PF01427">
    <property type="entry name" value="Peptidase_M15"/>
    <property type="match status" value="1"/>
</dbReference>
<proteinExistence type="inferred from homology"/>
<dbReference type="EMBL" id="LNYJ01000004">
    <property type="protein sequence ID" value="KTD18658.1"/>
    <property type="molecule type" value="Genomic_DNA"/>
</dbReference>
<evidence type="ECO:0000256" key="1">
    <source>
        <dbReference type="ARBA" id="ARBA00001362"/>
    </source>
</evidence>
<keyword evidence="11" id="KW-1185">Reference proteome</keyword>
<evidence type="ECO:0000256" key="5">
    <source>
        <dbReference type="ARBA" id="ARBA00022833"/>
    </source>
</evidence>
<comment type="caution">
    <text evidence="10">The sequence shown here is derived from an EMBL/GenBank/DDBJ whole genome shotgun (WGS) entry which is preliminary data.</text>
</comment>
<keyword evidence="5 9" id="KW-0862">Zinc</keyword>
<keyword evidence="4 9" id="KW-0378">Hydrolase</keyword>
<gene>
    <name evidence="9" type="primary">ddpX</name>
    <name evidence="10" type="ORF">Ljor_0322</name>
</gene>
<dbReference type="AlphaFoldDB" id="A0A0W0VEY9"/>
<reference evidence="10 11" key="1">
    <citation type="submission" date="2015-11" db="EMBL/GenBank/DDBJ databases">
        <title>Genomic analysis of 38 Legionella species identifies large and diverse effector repertoires.</title>
        <authorList>
            <person name="Burstein D."/>
            <person name="Amaro F."/>
            <person name="Zusman T."/>
            <person name="Lifshitz Z."/>
            <person name="Cohen O."/>
            <person name="Gilbert J.A."/>
            <person name="Pupko T."/>
            <person name="Shuman H.A."/>
            <person name="Segal G."/>
        </authorList>
    </citation>
    <scope>NUCLEOTIDE SEQUENCE [LARGE SCALE GENOMIC DNA]</scope>
    <source>
        <strain evidence="10 11">BL-540</strain>
    </source>
</reference>
<feature type="binding site" evidence="9">
    <location>
        <position position="130"/>
    </location>
    <ligand>
        <name>Zn(2+)</name>
        <dbReference type="ChEBI" id="CHEBI:29105"/>
        <note>catalytic</note>
    </ligand>
</feature>
<dbReference type="PANTHER" id="PTHR43126">
    <property type="entry name" value="D-ALANYL-D-ALANINE DIPEPTIDASE"/>
    <property type="match status" value="1"/>
</dbReference>
<sequence>MIPQSDYFAQEDYKAIKIHDNCHPRLKIQPMYFELGFSPVPHMFARFAVLDRLLQALQSLPQHYGFLIWDVYRPREVQGKLFAWMKNEIRNRSPHLNEEELETEVLKYVAAPSKVGDRYCSPHLSGGAIDLTLFDFSQNQPLDMGTPFDDPSDVAHRDYFTLKAEISEADLVFKERRELLRQSMEKVGFTSYQYEWWHFDLGNASWGKITKQPEAFGPLFGNHEWPNS</sequence>
<dbReference type="PATRIC" id="fig|456.5.peg.341"/>
<protein>
    <recommendedName>
        <fullName evidence="9">D-alanyl-D-alanine dipeptidase</fullName>
        <shortName evidence="9">D-Ala-D-Ala dipeptidase</shortName>
        <ecNumber evidence="9">3.4.13.22</ecNumber>
    </recommendedName>
</protein>
<dbReference type="OrthoDB" id="9801430at2"/>